<dbReference type="OrthoDB" id="9451016at2759"/>
<sequence>MWTRPSMSPRCVPQPCVLSMLGLLLLLTSLSAQNTSWDNPSCTQGVVSVSRGRRAVMACNISNAFSHITVQLRTHGKDWTIFSEKAPGRFSRAGWQLQVQGGQAQLVIAAAQDAHAGLYLWRLQGLQRNYKVTTLNVSGEAGPGRGQSQGCPGRAGKGRGVGGACEQRGEFPTGRGSSQEEPQSRAQSPGAQKGSHAWILIRCSEAEEPLALHLLCLRPSLP</sequence>
<feature type="compositionally biased region" description="Gly residues" evidence="1">
    <location>
        <begin position="141"/>
        <end position="163"/>
    </location>
</feature>
<evidence type="ECO:0000256" key="2">
    <source>
        <dbReference type="SAM" id="SignalP"/>
    </source>
</evidence>
<dbReference type="Ensembl" id="ENSSVLT00005021452.1">
    <property type="protein sequence ID" value="ENSSVLP00005019256.1"/>
    <property type="gene ID" value="ENSSVLG00005015478.1"/>
</dbReference>
<proteinExistence type="predicted"/>
<feature type="compositionally biased region" description="Polar residues" evidence="1">
    <location>
        <begin position="175"/>
        <end position="190"/>
    </location>
</feature>
<reference evidence="3" key="2">
    <citation type="submission" date="2025-09" db="UniProtKB">
        <authorList>
            <consortium name="Ensembl"/>
        </authorList>
    </citation>
    <scope>IDENTIFICATION</scope>
</reference>
<keyword evidence="4" id="KW-1185">Reference proteome</keyword>
<dbReference type="GeneTree" id="ENSGT00530000064499"/>
<evidence type="ECO:0008006" key="5">
    <source>
        <dbReference type="Google" id="ProtNLM"/>
    </source>
</evidence>
<reference evidence="3" key="1">
    <citation type="submission" date="2025-08" db="UniProtKB">
        <authorList>
            <consortium name="Ensembl"/>
        </authorList>
    </citation>
    <scope>IDENTIFICATION</scope>
</reference>
<feature type="region of interest" description="Disordered" evidence="1">
    <location>
        <begin position="138"/>
        <end position="192"/>
    </location>
</feature>
<name>A0A8D2D421_SCIVU</name>
<accession>A0A8D2D421</accession>
<evidence type="ECO:0000313" key="4">
    <source>
        <dbReference type="Proteomes" id="UP000694564"/>
    </source>
</evidence>
<protein>
    <recommendedName>
        <fullName evidence="5">Secreted and transmembrane protein 1</fullName>
    </recommendedName>
</protein>
<feature type="chain" id="PRO_5034975814" description="Secreted and transmembrane protein 1" evidence="2">
    <location>
        <begin position="33"/>
        <end position="222"/>
    </location>
</feature>
<evidence type="ECO:0000256" key="1">
    <source>
        <dbReference type="SAM" id="MobiDB-lite"/>
    </source>
</evidence>
<dbReference type="PANTHER" id="PTHR15123">
    <property type="entry name" value="SECRETED AND TRANSMEMBRANE PROTEIN 1"/>
    <property type="match status" value="1"/>
</dbReference>
<dbReference type="AlphaFoldDB" id="A0A8D2D421"/>
<dbReference type="InterPro" id="IPR033231">
    <property type="entry name" value="SECTM1"/>
</dbReference>
<dbReference type="PANTHER" id="PTHR15123:SF5">
    <property type="entry name" value="SECRETED AND TRANSMEMBRANE PROTEIN 1"/>
    <property type="match status" value="1"/>
</dbReference>
<dbReference type="GO" id="GO:0016020">
    <property type="term" value="C:membrane"/>
    <property type="evidence" value="ECO:0007669"/>
    <property type="project" value="TreeGrafter"/>
</dbReference>
<organism evidence="3 4">
    <name type="scientific">Sciurus vulgaris</name>
    <name type="common">Eurasian red squirrel</name>
    <dbReference type="NCBI Taxonomy" id="55149"/>
    <lineage>
        <taxon>Eukaryota</taxon>
        <taxon>Metazoa</taxon>
        <taxon>Chordata</taxon>
        <taxon>Craniata</taxon>
        <taxon>Vertebrata</taxon>
        <taxon>Euteleostomi</taxon>
        <taxon>Mammalia</taxon>
        <taxon>Eutheria</taxon>
        <taxon>Euarchontoglires</taxon>
        <taxon>Glires</taxon>
        <taxon>Rodentia</taxon>
        <taxon>Sciuromorpha</taxon>
        <taxon>Sciuridae</taxon>
        <taxon>Sciurinae</taxon>
        <taxon>Sciurini</taxon>
        <taxon>Sciurus</taxon>
    </lineage>
</organism>
<dbReference type="Proteomes" id="UP000694564">
    <property type="component" value="Chromosome 3"/>
</dbReference>
<dbReference type="GO" id="GO:0006955">
    <property type="term" value="P:immune response"/>
    <property type="evidence" value="ECO:0007669"/>
    <property type="project" value="InterPro"/>
</dbReference>
<feature type="signal peptide" evidence="2">
    <location>
        <begin position="1"/>
        <end position="32"/>
    </location>
</feature>
<dbReference type="GO" id="GO:0005125">
    <property type="term" value="F:cytokine activity"/>
    <property type="evidence" value="ECO:0007669"/>
    <property type="project" value="InterPro"/>
</dbReference>
<evidence type="ECO:0000313" key="3">
    <source>
        <dbReference type="Ensembl" id="ENSSVLP00005019256.1"/>
    </source>
</evidence>
<keyword evidence="2" id="KW-0732">Signal</keyword>